<keyword evidence="4" id="KW-1133">Transmembrane helix</keyword>
<proteinExistence type="inferred from homology"/>
<dbReference type="GO" id="GO:0005886">
    <property type="term" value="C:plasma membrane"/>
    <property type="evidence" value="ECO:0007669"/>
    <property type="project" value="TreeGrafter"/>
</dbReference>
<protein>
    <recommendedName>
        <fullName evidence="6">MSP domain-containing protein</fullName>
    </recommendedName>
</protein>
<accession>A0A7J7GC45</accession>
<dbReference type="AlphaFoldDB" id="A0A7J7GC45"/>
<evidence type="ECO:0000256" key="4">
    <source>
        <dbReference type="ARBA" id="ARBA00022989"/>
    </source>
</evidence>
<dbReference type="GO" id="GO:0061817">
    <property type="term" value="P:endoplasmic reticulum-plasma membrane tethering"/>
    <property type="evidence" value="ECO:0007669"/>
    <property type="project" value="TreeGrafter"/>
</dbReference>
<evidence type="ECO:0000313" key="8">
    <source>
        <dbReference type="Proteomes" id="UP000593564"/>
    </source>
</evidence>
<dbReference type="InterPro" id="IPR000535">
    <property type="entry name" value="MSP_dom"/>
</dbReference>
<dbReference type="EMBL" id="JACBKZ010000012">
    <property type="protein sequence ID" value="KAF5937865.1"/>
    <property type="molecule type" value="Genomic_DNA"/>
</dbReference>
<gene>
    <name evidence="7" type="ORF">HYC85_025371</name>
</gene>
<comment type="similarity">
    <text evidence="2">Belongs to the VAMP-associated protein (VAP) (TC 9.B.17) family.</text>
</comment>
<sequence>MDASELLSIDPLELKFSFELKRQISSSFRLLNKADKHVAFKVKTTKPKKRHLQICNARTGFLYRVRLHALVLPRRILTQKCLTRRQLFTFLHLNHRHQFLKNPRKGLHLGLLNLKMDILILPN</sequence>
<dbReference type="Pfam" id="PF00635">
    <property type="entry name" value="Motile_Sperm"/>
    <property type="match status" value="1"/>
</dbReference>
<dbReference type="GO" id="GO:0005789">
    <property type="term" value="C:endoplasmic reticulum membrane"/>
    <property type="evidence" value="ECO:0007669"/>
    <property type="project" value="InterPro"/>
</dbReference>
<dbReference type="InterPro" id="IPR008962">
    <property type="entry name" value="PapD-like_sf"/>
</dbReference>
<dbReference type="SUPFAM" id="SSF49354">
    <property type="entry name" value="PapD-like"/>
    <property type="match status" value="1"/>
</dbReference>
<dbReference type="PROSITE" id="PS50202">
    <property type="entry name" value="MSP"/>
    <property type="match status" value="1"/>
</dbReference>
<comment type="subcellular location">
    <subcellularLocation>
        <location evidence="1">Membrane</location>
        <topology evidence="1">Single-pass type IV membrane protein</topology>
    </subcellularLocation>
</comment>
<dbReference type="Proteomes" id="UP000593564">
    <property type="component" value="Unassembled WGS sequence"/>
</dbReference>
<comment type="caution">
    <text evidence="7">The sequence shown here is derived from an EMBL/GenBank/DDBJ whole genome shotgun (WGS) entry which is preliminary data.</text>
</comment>
<dbReference type="GO" id="GO:0090158">
    <property type="term" value="P:endoplasmic reticulum membrane organization"/>
    <property type="evidence" value="ECO:0007669"/>
    <property type="project" value="TreeGrafter"/>
</dbReference>
<evidence type="ECO:0000259" key="6">
    <source>
        <dbReference type="PROSITE" id="PS50202"/>
    </source>
</evidence>
<feature type="domain" description="MSP" evidence="6">
    <location>
        <begin position="6"/>
        <end position="123"/>
    </location>
</feature>
<evidence type="ECO:0000256" key="5">
    <source>
        <dbReference type="ARBA" id="ARBA00023136"/>
    </source>
</evidence>
<evidence type="ECO:0000256" key="2">
    <source>
        <dbReference type="ARBA" id="ARBA00008932"/>
    </source>
</evidence>
<dbReference type="Gene3D" id="2.60.40.10">
    <property type="entry name" value="Immunoglobulins"/>
    <property type="match status" value="1"/>
</dbReference>
<dbReference type="PANTHER" id="PTHR10809:SF6">
    <property type="entry name" value="AT11025P-RELATED"/>
    <property type="match status" value="1"/>
</dbReference>
<keyword evidence="3" id="KW-0812">Transmembrane</keyword>
<reference evidence="7 8" key="2">
    <citation type="submission" date="2020-07" db="EMBL/GenBank/DDBJ databases">
        <title>Genome assembly of wild tea tree DASZ reveals pedigree and selection history of tea varieties.</title>
        <authorList>
            <person name="Zhang W."/>
        </authorList>
    </citation>
    <scope>NUCLEOTIDE SEQUENCE [LARGE SCALE GENOMIC DNA]</scope>
    <source>
        <strain evidence="8">cv. G240</strain>
        <tissue evidence="7">Leaf</tissue>
    </source>
</reference>
<reference evidence="8" key="1">
    <citation type="journal article" date="2020" name="Nat. Commun.">
        <title>Genome assembly of wild tea tree DASZ reveals pedigree and selection history of tea varieties.</title>
        <authorList>
            <person name="Zhang W."/>
            <person name="Zhang Y."/>
            <person name="Qiu H."/>
            <person name="Guo Y."/>
            <person name="Wan H."/>
            <person name="Zhang X."/>
            <person name="Scossa F."/>
            <person name="Alseekh S."/>
            <person name="Zhang Q."/>
            <person name="Wang P."/>
            <person name="Xu L."/>
            <person name="Schmidt M.H."/>
            <person name="Jia X."/>
            <person name="Li D."/>
            <person name="Zhu A."/>
            <person name="Guo F."/>
            <person name="Chen W."/>
            <person name="Ni D."/>
            <person name="Usadel B."/>
            <person name="Fernie A.R."/>
            <person name="Wen W."/>
        </authorList>
    </citation>
    <scope>NUCLEOTIDE SEQUENCE [LARGE SCALE GENOMIC DNA]</scope>
    <source>
        <strain evidence="8">cv. G240</strain>
    </source>
</reference>
<keyword evidence="8" id="KW-1185">Reference proteome</keyword>
<name>A0A7J7GC45_CAMSI</name>
<evidence type="ECO:0000256" key="3">
    <source>
        <dbReference type="ARBA" id="ARBA00022692"/>
    </source>
</evidence>
<dbReference type="InterPro" id="IPR013783">
    <property type="entry name" value="Ig-like_fold"/>
</dbReference>
<keyword evidence="5" id="KW-0472">Membrane</keyword>
<evidence type="ECO:0000313" key="7">
    <source>
        <dbReference type="EMBL" id="KAF5937865.1"/>
    </source>
</evidence>
<evidence type="ECO:0000256" key="1">
    <source>
        <dbReference type="ARBA" id="ARBA00004211"/>
    </source>
</evidence>
<dbReference type="InterPro" id="IPR016763">
    <property type="entry name" value="VAP"/>
</dbReference>
<organism evidence="7 8">
    <name type="scientific">Camellia sinensis</name>
    <name type="common">Tea plant</name>
    <name type="synonym">Thea sinensis</name>
    <dbReference type="NCBI Taxonomy" id="4442"/>
    <lineage>
        <taxon>Eukaryota</taxon>
        <taxon>Viridiplantae</taxon>
        <taxon>Streptophyta</taxon>
        <taxon>Embryophyta</taxon>
        <taxon>Tracheophyta</taxon>
        <taxon>Spermatophyta</taxon>
        <taxon>Magnoliopsida</taxon>
        <taxon>eudicotyledons</taxon>
        <taxon>Gunneridae</taxon>
        <taxon>Pentapetalae</taxon>
        <taxon>asterids</taxon>
        <taxon>Ericales</taxon>
        <taxon>Theaceae</taxon>
        <taxon>Camellia</taxon>
    </lineage>
</organism>
<dbReference type="PANTHER" id="PTHR10809">
    <property type="entry name" value="VESICLE-ASSOCIATED MEMBRANE PROTEIN-ASSOCIATED PROTEIN"/>
    <property type="match status" value="1"/>
</dbReference>